<proteinExistence type="predicted"/>
<evidence type="ECO:0000256" key="1">
    <source>
        <dbReference type="SAM" id="MobiDB-lite"/>
    </source>
</evidence>
<keyword evidence="3" id="KW-1185">Reference proteome</keyword>
<sequence length="135" mass="14986">MLSLNVVRELTPKAQALMNVLLINALVDGVTEREYKVDELVGLCGFNARSSIYRAKEELVKAGVIEVEDKVIKLLGLPTREEQAPQQEASTQTAYSSPASREVEALELKPPSKSYLKQLQAAELAMKKWEKSNGR</sequence>
<evidence type="ECO:0000313" key="3">
    <source>
        <dbReference type="Proteomes" id="UP000612362"/>
    </source>
</evidence>
<feature type="region of interest" description="Disordered" evidence="1">
    <location>
        <begin position="81"/>
        <end position="103"/>
    </location>
</feature>
<reference evidence="2" key="1">
    <citation type="submission" date="2020-10" db="EMBL/GenBank/DDBJ databases">
        <title>Taxonomic study of unclassified bacteria belonging to the class Ktedonobacteria.</title>
        <authorList>
            <person name="Yabe S."/>
            <person name="Wang C.M."/>
            <person name="Zheng Y."/>
            <person name="Sakai Y."/>
            <person name="Cavaletti L."/>
            <person name="Monciardini P."/>
            <person name="Donadio S."/>
        </authorList>
    </citation>
    <scope>NUCLEOTIDE SEQUENCE</scope>
    <source>
        <strain evidence="2">SOSP1-1</strain>
    </source>
</reference>
<accession>A0A8J3MS70</accession>
<dbReference type="Proteomes" id="UP000612362">
    <property type="component" value="Unassembled WGS sequence"/>
</dbReference>
<gene>
    <name evidence="2" type="ORF">KSX_27090</name>
</gene>
<protein>
    <submittedName>
        <fullName evidence="2">Uncharacterized protein</fullName>
    </submittedName>
</protein>
<comment type="caution">
    <text evidence="2">The sequence shown here is derived from an EMBL/GenBank/DDBJ whole genome shotgun (WGS) entry which is preliminary data.</text>
</comment>
<organism evidence="2 3">
    <name type="scientific">Ktedonospora formicarum</name>
    <dbReference type="NCBI Taxonomy" id="2778364"/>
    <lineage>
        <taxon>Bacteria</taxon>
        <taxon>Bacillati</taxon>
        <taxon>Chloroflexota</taxon>
        <taxon>Ktedonobacteria</taxon>
        <taxon>Ktedonobacterales</taxon>
        <taxon>Ktedonobacteraceae</taxon>
        <taxon>Ktedonospora</taxon>
    </lineage>
</organism>
<name>A0A8J3MS70_9CHLR</name>
<dbReference type="AlphaFoldDB" id="A0A8J3MS70"/>
<dbReference type="RefSeq" id="WP_220193929.1">
    <property type="nucleotide sequence ID" value="NZ_BNJF01000001.1"/>
</dbReference>
<dbReference type="EMBL" id="BNJF01000001">
    <property type="protein sequence ID" value="GHO44546.1"/>
    <property type="molecule type" value="Genomic_DNA"/>
</dbReference>
<evidence type="ECO:0000313" key="2">
    <source>
        <dbReference type="EMBL" id="GHO44546.1"/>
    </source>
</evidence>
<feature type="compositionally biased region" description="Polar residues" evidence="1">
    <location>
        <begin position="84"/>
        <end position="99"/>
    </location>
</feature>